<reference evidence="1 2" key="1">
    <citation type="submission" date="2019-05" db="EMBL/GenBank/DDBJ databases">
        <title>Kocuria coralli sp. nov., a novel actinobacterium isolated from coral reef seawater.</title>
        <authorList>
            <person name="Li J."/>
        </authorList>
    </citation>
    <scope>NUCLEOTIDE SEQUENCE [LARGE SCALE GENOMIC DNA]</scope>
    <source>
        <strain evidence="1 2">SCSIO 13007</strain>
    </source>
</reference>
<proteinExistence type="predicted"/>
<dbReference type="AlphaFoldDB" id="A0A5J5KZF0"/>
<protein>
    <submittedName>
        <fullName evidence="1">Uncharacterized protein</fullName>
    </submittedName>
</protein>
<gene>
    <name evidence="1" type="ORF">FCK90_04370</name>
</gene>
<sequence>METTITTTTYISPYTGREEIGGYQVTTDTGIKFGSGDRQQAEDWATGIKAGFPAPQAMREGARIRAEKAGGQLATDSQVAFIIDLLDGRTPEEATDLEGSITLPAPHQMTKTDAAWLIGLLTR</sequence>
<name>A0A5J5KZF0_9MICC</name>
<dbReference type="Proteomes" id="UP000325957">
    <property type="component" value="Unassembled WGS sequence"/>
</dbReference>
<organism evidence="1 2">
    <name type="scientific">Kocuria coralli</name>
    <dbReference type="NCBI Taxonomy" id="1461025"/>
    <lineage>
        <taxon>Bacteria</taxon>
        <taxon>Bacillati</taxon>
        <taxon>Actinomycetota</taxon>
        <taxon>Actinomycetes</taxon>
        <taxon>Micrococcales</taxon>
        <taxon>Micrococcaceae</taxon>
        <taxon>Kocuria</taxon>
    </lineage>
</organism>
<keyword evidence="2" id="KW-1185">Reference proteome</keyword>
<comment type="caution">
    <text evidence="1">The sequence shown here is derived from an EMBL/GenBank/DDBJ whole genome shotgun (WGS) entry which is preliminary data.</text>
</comment>
<evidence type="ECO:0000313" key="2">
    <source>
        <dbReference type="Proteomes" id="UP000325957"/>
    </source>
</evidence>
<dbReference type="RefSeq" id="WP_158033091.1">
    <property type="nucleotide sequence ID" value="NZ_ML708613.1"/>
</dbReference>
<accession>A0A5J5KZF0</accession>
<dbReference type="EMBL" id="SZWF01000004">
    <property type="protein sequence ID" value="KAA9394778.1"/>
    <property type="molecule type" value="Genomic_DNA"/>
</dbReference>
<evidence type="ECO:0000313" key="1">
    <source>
        <dbReference type="EMBL" id="KAA9394778.1"/>
    </source>
</evidence>